<feature type="compositionally biased region" description="Basic residues" evidence="1">
    <location>
        <begin position="372"/>
        <end position="384"/>
    </location>
</feature>
<evidence type="ECO:0000256" key="1">
    <source>
        <dbReference type="SAM" id="MobiDB-lite"/>
    </source>
</evidence>
<dbReference type="PANTHER" id="PTHR46564">
    <property type="entry name" value="TRANSPOSASE"/>
    <property type="match status" value="1"/>
</dbReference>
<evidence type="ECO:0000259" key="2">
    <source>
        <dbReference type="Pfam" id="PF13358"/>
    </source>
</evidence>
<dbReference type="NCBIfam" id="NF033545">
    <property type="entry name" value="transpos_IS630"/>
    <property type="match status" value="1"/>
</dbReference>
<dbReference type="Pfam" id="PF13358">
    <property type="entry name" value="DDE_3"/>
    <property type="match status" value="1"/>
</dbReference>
<dbReference type="EMBL" id="JAEPRB010000408">
    <property type="protein sequence ID" value="KAG2216421.1"/>
    <property type="molecule type" value="Genomic_DNA"/>
</dbReference>
<gene>
    <name evidence="3" type="ORF">INT45_001378</name>
</gene>
<dbReference type="GO" id="GO:0003676">
    <property type="term" value="F:nucleic acid binding"/>
    <property type="evidence" value="ECO:0007669"/>
    <property type="project" value="InterPro"/>
</dbReference>
<sequence length="545" mass="62348">MTNTTSLKTRNTGRVTKRTYVPKTRSQTARSSTLAKAFSSISLNAKQNKQPGRNCDQEMLMNEETVESNSSEVEDDGDVNPMSEDEQLNDSILPESRYVYRNADCDSHDESENKTDPQVANLPVMRSILSNIGTLSSIATVEQVTSLANRPSKKSRKSYGKNLTEKQIQTILNSVRVYGMTHDAAARSVGTSRSNVTKIINEHKSTGNAFPKSKTRTTQGKIDSQGAEHIEMFIKKHNTATLQQIQESFEKKFNVTISQSTLHRHLTQKCRLSLKRAGWYPERRTDTDTKRMREEWVRQYIHSKQIDYESNCIFIDECLFNASMRRNYGWSERGRPVRIKVKTRRSPTITLLAAVCNDGLVEASLRIPQKTDKKKKGKGKKKSQTTKEKEDEEKNGEQEMKKTKGTNSHDFLAFLHLVMDRLEEQGRTGCYLVIDNAPIHVARWIKDEVEKRGHHIIMLPRYSPFLNPIEEFFSKIKILYKNALIDTEDDTEDDNQEGTETEKQQKQLEDRISAAIAKVTPSDYKGWVSHSISFFPRCIAHEDDL</sequence>
<dbReference type="SUPFAM" id="SSF46689">
    <property type="entry name" value="Homeodomain-like"/>
    <property type="match status" value="1"/>
</dbReference>
<feature type="region of interest" description="Disordered" evidence="1">
    <location>
        <begin position="64"/>
        <end position="86"/>
    </location>
</feature>
<comment type="caution">
    <text evidence="3">The sequence shown here is derived from an EMBL/GenBank/DDBJ whole genome shotgun (WGS) entry which is preliminary data.</text>
</comment>
<evidence type="ECO:0000313" key="4">
    <source>
        <dbReference type="Proteomes" id="UP000646827"/>
    </source>
</evidence>
<dbReference type="InterPro" id="IPR047655">
    <property type="entry name" value="Transpos_IS630-like"/>
</dbReference>
<dbReference type="PANTHER" id="PTHR46564:SF1">
    <property type="entry name" value="TRANSPOSASE"/>
    <property type="match status" value="1"/>
</dbReference>
<dbReference type="InterPro" id="IPR009057">
    <property type="entry name" value="Homeodomain-like_sf"/>
</dbReference>
<dbReference type="InterPro" id="IPR036397">
    <property type="entry name" value="RNaseH_sf"/>
</dbReference>
<feature type="compositionally biased region" description="Polar residues" evidence="1">
    <location>
        <begin position="1"/>
        <end position="14"/>
    </location>
</feature>
<reference evidence="3 4" key="1">
    <citation type="submission" date="2020-12" db="EMBL/GenBank/DDBJ databases">
        <title>Metabolic potential, ecology and presence of endohyphal bacteria is reflected in genomic diversity of Mucoromycotina.</title>
        <authorList>
            <person name="Muszewska A."/>
            <person name="Okrasinska A."/>
            <person name="Steczkiewicz K."/>
            <person name="Drgas O."/>
            <person name="Orlowska M."/>
            <person name="Perlinska-Lenart U."/>
            <person name="Aleksandrzak-Piekarczyk T."/>
            <person name="Szatraj K."/>
            <person name="Zielenkiewicz U."/>
            <person name="Pilsyk S."/>
            <person name="Malc E."/>
            <person name="Mieczkowski P."/>
            <person name="Kruszewska J.S."/>
            <person name="Biernat P."/>
            <person name="Pawlowska J."/>
        </authorList>
    </citation>
    <scope>NUCLEOTIDE SEQUENCE [LARGE SCALE GENOMIC DNA]</scope>
    <source>
        <strain evidence="3 4">CBS 142.35</strain>
    </source>
</reference>
<dbReference type="Proteomes" id="UP000646827">
    <property type="component" value="Unassembled WGS sequence"/>
</dbReference>
<dbReference type="Gene3D" id="3.30.420.10">
    <property type="entry name" value="Ribonuclease H-like superfamily/Ribonuclease H"/>
    <property type="match status" value="1"/>
</dbReference>
<feature type="region of interest" description="Disordered" evidence="1">
    <location>
        <begin position="1"/>
        <end position="32"/>
    </location>
</feature>
<evidence type="ECO:0000313" key="3">
    <source>
        <dbReference type="EMBL" id="KAG2216421.1"/>
    </source>
</evidence>
<dbReference type="InterPro" id="IPR038717">
    <property type="entry name" value="Tc1-like_DDE_dom"/>
</dbReference>
<dbReference type="AlphaFoldDB" id="A0A8H7RV54"/>
<feature type="region of interest" description="Disordered" evidence="1">
    <location>
        <begin position="370"/>
        <end position="405"/>
    </location>
</feature>
<keyword evidence="4" id="KW-1185">Reference proteome</keyword>
<accession>A0A8H7RV54</accession>
<feature type="compositionally biased region" description="Acidic residues" evidence="1">
    <location>
        <begin position="72"/>
        <end position="86"/>
    </location>
</feature>
<organism evidence="3 4">
    <name type="scientific">Circinella minor</name>
    <dbReference type="NCBI Taxonomy" id="1195481"/>
    <lineage>
        <taxon>Eukaryota</taxon>
        <taxon>Fungi</taxon>
        <taxon>Fungi incertae sedis</taxon>
        <taxon>Mucoromycota</taxon>
        <taxon>Mucoromycotina</taxon>
        <taxon>Mucoromycetes</taxon>
        <taxon>Mucorales</taxon>
        <taxon>Lichtheimiaceae</taxon>
        <taxon>Circinella</taxon>
    </lineage>
</organism>
<name>A0A8H7RV54_9FUNG</name>
<feature type="domain" description="Tc1-like transposase DDE" evidence="2">
    <location>
        <begin position="395"/>
        <end position="489"/>
    </location>
</feature>
<dbReference type="OrthoDB" id="2217172at2759"/>
<protein>
    <recommendedName>
        <fullName evidence="2">Tc1-like transposase DDE domain-containing protein</fullName>
    </recommendedName>
</protein>
<proteinExistence type="predicted"/>